<dbReference type="GO" id="GO:0003700">
    <property type="term" value="F:DNA-binding transcription factor activity"/>
    <property type="evidence" value="ECO:0007669"/>
    <property type="project" value="TreeGrafter"/>
</dbReference>
<evidence type="ECO:0000256" key="4">
    <source>
        <dbReference type="ARBA" id="ARBA00023163"/>
    </source>
</evidence>
<keyword evidence="3 5" id="KW-0238">DNA-binding</keyword>
<feature type="DNA-binding region" description="H-T-H motif" evidence="5">
    <location>
        <begin position="30"/>
        <end position="49"/>
    </location>
</feature>
<dbReference type="InterPro" id="IPR039538">
    <property type="entry name" value="BetI_C"/>
</dbReference>
<dbReference type="SUPFAM" id="SSF46689">
    <property type="entry name" value="Homeodomain-like"/>
    <property type="match status" value="1"/>
</dbReference>
<reference evidence="7 8" key="1">
    <citation type="submission" date="2020-08" db="EMBL/GenBank/DDBJ databases">
        <title>Genomic Encyclopedia of Type Strains, Phase III (KMG-III): the genomes of soil and plant-associated and newly described type strains.</title>
        <authorList>
            <person name="Whitman W."/>
        </authorList>
    </citation>
    <scope>NUCLEOTIDE SEQUENCE [LARGE SCALE GENOMIC DNA]</scope>
    <source>
        <strain evidence="7 8">CECT 3266</strain>
    </source>
</reference>
<dbReference type="RefSeq" id="WP_184351276.1">
    <property type="nucleotide sequence ID" value="NZ_JACHJH010000007.1"/>
</dbReference>
<dbReference type="InterPro" id="IPR001647">
    <property type="entry name" value="HTH_TetR"/>
</dbReference>
<protein>
    <submittedName>
        <fullName evidence="7">AcrR family transcriptional regulator</fullName>
    </submittedName>
</protein>
<accession>A0A7W7PMN4</accession>
<evidence type="ECO:0000313" key="7">
    <source>
        <dbReference type="EMBL" id="MBB4895517.1"/>
    </source>
</evidence>
<sequence>MAHVPAAERRPQLVQAAIDLMAREGVDAGSTRAIAAELGVAQATVHYTFGTKRDLYRAVIEQLTAELVELVRRAAPDGPHFEESLRLMAGALWQGLRQQPGRYLLFIELTTYALRNPELHEVLRAHQSDLEQTAAKMISDVAERAERPLAAPPVTLARFFLAGFDGLALRHLVIDDDASATGLEHLVAATLALAGEGRAATGAVFSTPAPRA</sequence>
<dbReference type="InterPro" id="IPR036271">
    <property type="entry name" value="Tet_transcr_reg_TetR-rel_C_sf"/>
</dbReference>
<proteinExistence type="predicted"/>
<dbReference type="PRINTS" id="PR00455">
    <property type="entry name" value="HTHTETR"/>
</dbReference>
<feature type="domain" description="HTH tetR-type" evidence="6">
    <location>
        <begin position="7"/>
        <end position="67"/>
    </location>
</feature>
<evidence type="ECO:0000259" key="6">
    <source>
        <dbReference type="PROSITE" id="PS50977"/>
    </source>
</evidence>
<dbReference type="Gene3D" id="1.10.357.10">
    <property type="entry name" value="Tetracycline Repressor, domain 2"/>
    <property type="match status" value="1"/>
</dbReference>
<dbReference type="PANTHER" id="PTHR30055:SF234">
    <property type="entry name" value="HTH-TYPE TRANSCRIPTIONAL REGULATOR BETI"/>
    <property type="match status" value="1"/>
</dbReference>
<evidence type="ECO:0000256" key="1">
    <source>
        <dbReference type="ARBA" id="ARBA00022491"/>
    </source>
</evidence>
<dbReference type="Proteomes" id="UP000556084">
    <property type="component" value="Unassembled WGS sequence"/>
</dbReference>
<evidence type="ECO:0000256" key="5">
    <source>
        <dbReference type="PROSITE-ProRule" id="PRU00335"/>
    </source>
</evidence>
<keyword evidence="2" id="KW-0805">Transcription regulation</keyword>
<dbReference type="Pfam" id="PF00440">
    <property type="entry name" value="TetR_N"/>
    <property type="match status" value="1"/>
</dbReference>
<dbReference type="InterPro" id="IPR009057">
    <property type="entry name" value="Homeodomain-like_sf"/>
</dbReference>
<keyword evidence="1" id="KW-0678">Repressor</keyword>
<dbReference type="PROSITE" id="PS50977">
    <property type="entry name" value="HTH_TETR_2"/>
    <property type="match status" value="1"/>
</dbReference>
<keyword evidence="8" id="KW-1185">Reference proteome</keyword>
<dbReference type="PANTHER" id="PTHR30055">
    <property type="entry name" value="HTH-TYPE TRANSCRIPTIONAL REGULATOR RUTR"/>
    <property type="match status" value="1"/>
</dbReference>
<dbReference type="InterPro" id="IPR050109">
    <property type="entry name" value="HTH-type_TetR-like_transc_reg"/>
</dbReference>
<dbReference type="Pfam" id="PF13977">
    <property type="entry name" value="TetR_C_6"/>
    <property type="match status" value="1"/>
</dbReference>
<name>A0A7W7PMN4_9ACTN</name>
<dbReference type="AlphaFoldDB" id="A0A7W7PMN4"/>
<dbReference type="GO" id="GO:0000976">
    <property type="term" value="F:transcription cis-regulatory region binding"/>
    <property type="evidence" value="ECO:0007669"/>
    <property type="project" value="TreeGrafter"/>
</dbReference>
<keyword evidence="4" id="KW-0804">Transcription</keyword>
<dbReference type="EMBL" id="JACHJH010000007">
    <property type="protein sequence ID" value="MBB4895517.1"/>
    <property type="molecule type" value="Genomic_DNA"/>
</dbReference>
<evidence type="ECO:0000256" key="2">
    <source>
        <dbReference type="ARBA" id="ARBA00023015"/>
    </source>
</evidence>
<gene>
    <name evidence="7" type="ORF">FHS39_004595</name>
</gene>
<comment type="caution">
    <text evidence="7">The sequence shown here is derived from an EMBL/GenBank/DDBJ whole genome shotgun (WGS) entry which is preliminary data.</text>
</comment>
<dbReference type="SUPFAM" id="SSF48498">
    <property type="entry name" value="Tetracyclin repressor-like, C-terminal domain"/>
    <property type="match status" value="1"/>
</dbReference>
<dbReference type="Gene3D" id="1.10.10.60">
    <property type="entry name" value="Homeodomain-like"/>
    <property type="match status" value="1"/>
</dbReference>
<organism evidence="7 8">
    <name type="scientific">Streptomyces olivoverticillatus</name>
    <dbReference type="NCBI Taxonomy" id="66427"/>
    <lineage>
        <taxon>Bacteria</taxon>
        <taxon>Bacillati</taxon>
        <taxon>Actinomycetota</taxon>
        <taxon>Actinomycetes</taxon>
        <taxon>Kitasatosporales</taxon>
        <taxon>Streptomycetaceae</taxon>
        <taxon>Streptomyces</taxon>
    </lineage>
</organism>
<evidence type="ECO:0000313" key="8">
    <source>
        <dbReference type="Proteomes" id="UP000556084"/>
    </source>
</evidence>
<evidence type="ECO:0000256" key="3">
    <source>
        <dbReference type="ARBA" id="ARBA00023125"/>
    </source>
</evidence>